<sequence length="111" mass="12630">YVEEFLSVFHLVSWSDAMINACFQIGLNDDKLFCSITPDNCRKLVAEFINYVLALCHSNFYVNVEDSNLPPHLLTRGRSSSPPASVLHVLFQRAHSLCSPELFPHPQPRTR</sequence>
<name>A0ABD0PDV3_CIRMR</name>
<dbReference type="AlphaFoldDB" id="A0ABD0PDV3"/>
<gene>
    <name evidence="1" type="ORF">M9458_032570</name>
</gene>
<reference evidence="1 2" key="1">
    <citation type="submission" date="2024-05" db="EMBL/GenBank/DDBJ databases">
        <title>Genome sequencing and assembly of Indian major carp, Cirrhinus mrigala (Hamilton, 1822).</title>
        <authorList>
            <person name="Mohindra V."/>
            <person name="Chowdhury L.M."/>
            <person name="Lal K."/>
            <person name="Jena J.K."/>
        </authorList>
    </citation>
    <scope>NUCLEOTIDE SEQUENCE [LARGE SCALE GENOMIC DNA]</scope>
    <source>
        <strain evidence="1">CM1030</strain>
        <tissue evidence="1">Blood</tissue>
    </source>
</reference>
<protein>
    <submittedName>
        <fullName evidence="1">Uncharacterized protein</fullName>
    </submittedName>
</protein>
<comment type="caution">
    <text evidence="1">The sequence shown here is derived from an EMBL/GenBank/DDBJ whole genome shotgun (WGS) entry which is preliminary data.</text>
</comment>
<accession>A0ABD0PDV3</accession>
<dbReference type="Proteomes" id="UP001529510">
    <property type="component" value="Unassembled WGS sequence"/>
</dbReference>
<evidence type="ECO:0000313" key="1">
    <source>
        <dbReference type="EMBL" id="KAL0172259.1"/>
    </source>
</evidence>
<feature type="non-terminal residue" evidence="1">
    <location>
        <position position="1"/>
    </location>
</feature>
<keyword evidence="2" id="KW-1185">Reference proteome</keyword>
<proteinExistence type="predicted"/>
<dbReference type="EMBL" id="JAMKFB020000016">
    <property type="protein sequence ID" value="KAL0172259.1"/>
    <property type="molecule type" value="Genomic_DNA"/>
</dbReference>
<evidence type="ECO:0000313" key="2">
    <source>
        <dbReference type="Proteomes" id="UP001529510"/>
    </source>
</evidence>
<organism evidence="1 2">
    <name type="scientific">Cirrhinus mrigala</name>
    <name type="common">Mrigala</name>
    <dbReference type="NCBI Taxonomy" id="683832"/>
    <lineage>
        <taxon>Eukaryota</taxon>
        <taxon>Metazoa</taxon>
        <taxon>Chordata</taxon>
        <taxon>Craniata</taxon>
        <taxon>Vertebrata</taxon>
        <taxon>Euteleostomi</taxon>
        <taxon>Actinopterygii</taxon>
        <taxon>Neopterygii</taxon>
        <taxon>Teleostei</taxon>
        <taxon>Ostariophysi</taxon>
        <taxon>Cypriniformes</taxon>
        <taxon>Cyprinidae</taxon>
        <taxon>Labeoninae</taxon>
        <taxon>Labeonini</taxon>
        <taxon>Cirrhinus</taxon>
    </lineage>
</organism>
<feature type="non-terminal residue" evidence="1">
    <location>
        <position position="111"/>
    </location>
</feature>